<accession>A0A1Y1YEE8</accession>
<feature type="region of interest" description="Disordered" evidence="2">
    <location>
        <begin position="137"/>
        <end position="162"/>
    </location>
</feature>
<dbReference type="Proteomes" id="UP000193498">
    <property type="component" value="Unassembled WGS sequence"/>
</dbReference>
<name>A0A1Y1YEE8_9FUNG</name>
<dbReference type="AlphaFoldDB" id="A0A1Y1YEE8"/>
<keyword evidence="6" id="KW-1185">Reference proteome</keyword>
<dbReference type="InterPro" id="IPR052982">
    <property type="entry name" value="SRP1/TIP1-like"/>
</dbReference>
<protein>
    <recommendedName>
        <fullName evidence="4">Yeast cell wall synthesis Kre9/Knh1-like N-terminal domain-containing protein</fullName>
    </recommendedName>
</protein>
<feature type="chain" id="PRO_5012101434" description="Yeast cell wall synthesis Kre9/Knh1-like N-terminal domain-containing protein" evidence="3">
    <location>
        <begin position="21"/>
        <end position="194"/>
    </location>
</feature>
<evidence type="ECO:0000259" key="4">
    <source>
        <dbReference type="Pfam" id="PF10342"/>
    </source>
</evidence>
<feature type="signal peptide" evidence="3">
    <location>
        <begin position="1"/>
        <end position="20"/>
    </location>
</feature>
<evidence type="ECO:0000313" key="6">
    <source>
        <dbReference type="Proteomes" id="UP000193498"/>
    </source>
</evidence>
<evidence type="ECO:0000256" key="1">
    <source>
        <dbReference type="ARBA" id="ARBA00022729"/>
    </source>
</evidence>
<evidence type="ECO:0000256" key="3">
    <source>
        <dbReference type="SAM" id="SignalP"/>
    </source>
</evidence>
<reference evidence="5 6" key="1">
    <citation type="submission" date="2016-07" db="EMBL/GenBank/DDBJ databases">
        <title>Pervasive Adenine N6-methylation of Active Genes in Fungi.</title>
        <authorList>
            <consortium name="DOE Joint Genome Institute"/>
            <person name="Mondo S.J."/>
            <person name="Dannebaum R.O."/>
            <person name="Kuo R.C."/>
            <person name="Labutti K."/>
            <person name="Haridas S."/>
            <person name="Kuo A."/>
            <person name="Salamov A."/>
            <person name="Ahrendt S.R."/>
            <person name="Lipzen A."/>
            <person name="Sullivan W."/>
            <person name="Andreopoulos W.B."/>
            <person name="Clum A."/>
            <person name="Lindquist E."/>
            <person name="Daum C."/>
            <person name="Ramamoorthy G.K."/>
            <person name="Gryganskyi A."/>
            <person name="Culley D."/>
            <person name="Magnuson J.K."/>
            <person name="James T.Y."/>
            <person name="O'Malley M.A."/>
            <person name="Stajich J.E."/>
            <person name="Spatafora J.W."/>
            <person name="Visel A."/>
            <person name="Grigoriev I.V."/>
        </authorList>
    </citation>
    <scope>NUCLEOTIDE SEQUENCE [LARGE SCALE GENOMIC DNA]</scope>
    <source>
        <strain evidence="5 6">CBS 931.73</strain>
    </source>
</reference>
<organism evidence="5 6">
    <name type="scientific">Basidiobolus meristosporus CBS 931.73</name>
    <dbReference type="NCBI Taxonomy" id="1314790"/>
    <lineage>
        <taxon>Eukaryota</taxon>
        <taxon>Fungi</taxon>
        <taxon>Fungi incertae sedis</taxon>
        <taxon>Zoopagomycota</taxon>
        <taxon>Entomophthoromycotina</taxon>
        <taxon>Basidiobolomycetes</taxon>
        <taxon>Basidiobolales</taxon>
        <taxon>Basidiobolaceae</taxon>
        <taxon>Basidiobolus</taxon>
    </lineage>
</organism>
<feature type="domain" description="Yeast cell wall synthesis Kre9/Knh1-like N-terminal" evidence="4">
    <location>
        <begin position="28"/>
        <end position="114"/>
    </location>
</feature>
<dbReference type="EMBL" id="MCFE01000155">
    <property type="protein sequence ID" value="ORX96421.1"/>
    <property type="molecule type" value="Genomic_DNA"/>
</dbReference>
<evidence type="ECO:0000313" key="5">
    <source>
        <dbReference type="EMBL" id="ORX96421.1"/>
    </source>
</evidence>
<gene>
    <name evidence="5" type="ORF">K493DRAFT_300941</name>
</gene>
<dbReference type="PANTHER" id="PTHR40633">
    <property type="entry name" value="MATRIX PROTEIN, PUTATIVE (AFU_ORTHOLOGUE AFUA_8G05410)-RELATED"/>
    <property type="match status" value="1"/>
</dbReference>
<dbReference type="InterPro" id="IPR018466">
    <property type="entry name" value="Kre9/Knh1-like_N"/>
</dbReference>
<sequence>MLVQSLFPLLFLSLVSYVYGNIRITSPSGGTLEVGVSVSIIWEDIGGQPTPNFISLQLYQGDDTSRQPVTTIVSPIKSSIGQYDWLIPSHVEEGNNYSVGALVASATVFSRLFSIINPNSSIRDLVHPKNQATDIFSGNSSGVQETNNVNPSAANNHPPMRSNSGATTATTTIMGAVPKLCQLLIISLAAYSTN</sequence>
<proteinExistence type="predicted"/>
<dbReference type="Pfam" id="PF10342">
    <property type="entry name" value="Kre9_KNH"/>
    <property type="match status" value="1"/>
</dbReference>
<comment type="caution">
    <text evidence="5">The sequence shown here is derived from an EMBL/GenBank/DDBJ whole genome shotgun (WGS) entry which is preliminary data.</text>
</comment>
<dbReference type="InParanoid" id="A0A1Y1YEE8"/>
<evidence type="ECO:0000256" key="2">
    <source>
        <dbReference type="SAM" id="MobiDB-lite"/>
    </source>
</evidence>
<dbReference type="PANTHER" id="PTHR40633:SF1">
    <property type="entry name" value="GPI ANCHORED SERINE-THREONINE RICH PROTEIN (AFU_ORTHOLOGUE AFUA_1G03630)"/>
    <property type="match status" value="1"/>
</dbReference>
<keyword evidence="1 3" id="KW-0732">Signal</keyword>